<accession>A0AA92K1Q4</accession>
<dbReference type="EMBL" id="CP051169">
    <property type="protein sequence ID" value="QOK96852.1"/>
    <property type="molecule type" value="Genomic_DNA"/>
</dbReference>
<reference evidence="2" key="1">
    <citation type="submission" date="2020-04" db="EMBL/GenBank/DDBJ databases">
        <title>Ralstonia solanacearum UW576, UW763, UW773, and UW774.</title>
        <authorList>
            <person name="Steidl O."/>
            <person name="Truchon A."/>
            <person name="Allen C."/>
        </authorList>
    </citation>
    <scope>NUCLEOTIDE SEQUENCE [LARGE SCALE GENOMIC DNA]</scope>
    <source>
        <strain evidence="2">UW774</strain>
    </source>
</reference>
<dbReference type="Proteomes" id="UP000593970">
    <property type="component" value="Chromosome"/>
</dbReference>
<evidence type="ECO:0000313" key="1">
    <source>
        <dbReference type="EMBL" id="QOK96852.1"/>
    </source>
</evidence>
<evidence type="ECO:0000313" key="2">
    <source>
        <dbReference type="Proteomes" id="UP000593970"/>
    </source>
</evidence>
<name>A0AA92K1Q4_RALSL</name>
<sequence length="72" mass="8010">MRTTEFSTRLNDAIERLKVRRNVLATADMLSPAAVDSIAEIRRCATELEVLAIDLANIQRDAASSHRANLED</sequence>
<dbReference type="AlphaFoldDB" id="A0AA92K1Q4"/>
<organism evidence="1 2">
    <name type="scientific">Ralstonia solanacearum</name>
    <name type="common">Pseudomonas solanacearum</name>
    <dbReference type="NCBI Taxonomy" id="305"/>
    <lineage>
        <taxon>Bacteria</taxon>
        <taxon>Pseudomonadati</taxon>
        <taxon>Pseudomonadota</taxon>
        <taxon>Betaproteobacteria</taxon>
        <taxon>Burkholderiales</taxon>
        <taxon>Burkholderiaceae</taxon>
        <taxon>Ralstonia</taxon>
        <taxon>Ralstonia solanacearum species complex</taxon>
    </lineage>
</organism>
<protein>
    <submittedName>
        <fullName evidence="1">Uncharacterized protein</fullName>
    </submittedName>
</protein>
<proteinExistence type="predicted"/>
<gene>
    <name evidence="1" type="ORF">HF909_10695</name>
</gene>